<keyword evidence="7 13" id="KW-0808">Transferase</keyword>
<dbReference type="InterPro" id="IPR015422">
    <property type="entry name" value="PyrdxlP-dep_Trfase_small"/>
</dbReference>
<dbReference type="GO" id="GO:0000105">
    <property type="term" value="P:L-histidine biosynthetic process"/>
    <property type="evidence" value="ECO:0007669"/>
    <property type="project" value="UniProtKB-KW"/>
</dbReference>
<keyword evidence="9" id="KW-0368">Histidine biosynthesis</keyword>
<dbReference type="FunCoup" id="A0A1D2VL45">
    <property type="interactions" value="205"/>
</dbReference>
<reference evidence="14" key="1">
    <citation type="submission" date="2016-05" db="EMBL/GenBank/DDBJ databases">
        <title>Comparative genomics of biotechnologically important yeasts.</title>
        <authorList>
            <consortium name="DOE Joint Genome Institute"/>
            <person name="Riley R."/>
            <person name="Haridas S."/>
            <person name="Wolfe K.H."/>
            <person name="Lopes M.R."/>
            <person name="Hittinger C.T."/>
            <person name="Goker M."/>
            <person name="Salamov A."/>
            <person name="Wisecaver J."/>
            <person name="Long T.M."/>
            <person name="Aerts A.L."/>
            <person name="Barry K."/>
            <person name="Choi C."/>
            <person name="Clum A."/>
            <person name="Coughlan A.Y."/>
            <person name="Deshpande S."/>
            <person name="Douglass A.P."/>
            <person name="Hanson S.J."/>
            <person name="Klenk H.-P."/>
            <person name="Labutti K."/>
            <person name="Lapidus A."/>
            <person name="Lindquist E."/>
            <person name="Lipzen A."/>
            <person name="Meier-Kolthoff J.P."/>
            <person name="Ohm R.A."/>
            <person name="Otillar R.P."/>
            <person name="Pangilinan J."/>
            <person name="Peng Y."/>
            <person name="Rokas A."/>
            <person name="Rosa C.A."/>
            <person name="Scheuner C."/>
            <person name="Sibirny A.A."/>
            <person name="Slot J.C."/>
            <person name="Stielow J.B."/>
            <person name="Sun H."/>
            <person name="Kurtzman C.P."/>
            <person name="Blackwell M."/>
            <person name="Grigoriev I.V."/>
            <person name="Jeffries T.W."/>
        </authorList>
    </citation>
    <scope>NUCLEOTIDE SEQUENCE [LARGE SCALE GENOMIC DNA]</scope>
    <source>
        <strain evidence="14">DSM 1968</strain>
    </source>
</reference>
<dbReference type="PANTHER" id="PTHR42885">
    <property type="entry name" value="HISTIDINOL-PHOSPHATE AMINOTRANSFERASE-RELATED"/>
    <property type="match status" value="1"/>
</dbReference>
<dbReference type="PROSITE" id="PS00599">
    <property type="entry name" value="AA_TRANSFER_CLASS_2"/>
    <property type="match status" value="1"/>
</dbReference>
<comment type="similarity">
    <text evidence="3">Belongs to the class-II pyridoxal-phosphate-dependent aminotransferase family.</text>
</comment>
<accession>A0A1D2VL45</accession>
<keyword evidence="14" id="KW-1185">Reference proteome</keyword>
<dbReference type="GeneID" id="30968068"/>
<name>A0A1D2VL45_9ASCO</name>
<organism evidence="13 14">
    <name type="scientific">Ascoidea rubescens DSM 1968</name>
    <dbReference type="NCBI Taxonomy" id="1344418"/>
    <lineage>
        <taxon>Eukaryota</taxon>
        <taxon>Fungi</taxon>
        <taxon>Dikarya</taxon>
        <taxon>Ascomycota</taxon>
        <taxon>Saccharomycotina</taxon>
        <taxon>Saccharomycetes</taxon>
        <taxon>Ascoideaceae</taxon>
        <taxon>Ascoidea</taxon>
    </lineage>
</organism>
<evidence type="ECO:0000256" key="4">
    <source>
        <dbReference type="ARBA" id="ARBA00012748"/>
    </source>
</evidence>
<dbReference type="Pfam" id="PF00155">
    <property type="entry name" value="Aminotran_1_2"/>
    <property type="match status" value="1"/>
</dbReference>
<dbReference type="InterPro" id="IPR001917">
    <property type="entry name" value="Aminotrans_II_pyridoxalP_BS"/>
</dbReference>
<evidence type="ECO:0000256" key="1">
    <source>
        <dbReference type="ARBA" id="ARBA00001933"/>
    </source>
</evidence>
<evidence type="ECO:0000259" key="12">
    <source>
        <dbReference type="Pfam" id="PF00155"/>
    </source>
</evidence>
<comment type="catalytic activity">
    <reaction evidence="11">
        <text>L-histidinol phosphate + 2-oxoglutarate = 3-(imidazol-4-yl)-2-oxopropyl phosphate + L-glutamate</text>
        <dbReference type="Rhea" id="RHEA:23744"/>
        <dbReference type="ChEBI" id="CHEBI:16810"/>
        <dbReference type="ChEBI" id="CHEBI:29985"/>
        <dbReference type="ChEBI" id="CHEBI:57766"/>
        <dbReference type="ChEBI" id="CHEBI:57980"/>
        <dbReference type="EC" id="2.6.1.9"/>
    </reaction>
</comment>
<evidence type="ECO:0000256" key="11">
    <source>
        <dbReference type="ARBA" id="ARBA00047481"/>
    </source>
</evidence>
<evidence type="ECO:0000256" key="5">
    <source>
        <dbReference type="ARBA" id="ARBA00022576"/>
    </source>
</evidence>
<dbReference type="STRING" id="1344418.A0A1D2VL45"/>
<evidence type="ECO:0000256" key="2">
    <source>
        <dbReference type="ARBA" id="ARBA00005011"/>
    </source>
</evidence>
<proteinExistence type="inferred from homology"/>
<dbReference type="InterPro" id="IPR015424">
    <property type="entry name" value="PyrdxlP-dep_Trfase"/>
</dbReference>
<dbReference type="InterPro" id="IPR005861">
    <property type="entry name" value="HisP_aminotrans"/>
</dbReference>
<comment type="pathway">
    <text evidence="2">Amino-acid biosynthesis; L-histidine biosynthesis; L-histidine from 5-phospho-alpha-D-ribose 1-diphosphate: step 7/9.</text>
</comment>
<keyword evidence="5 13" id="KW-0032">Aminotransferase</keyword>
<evidence type="ECO:0000256" key="3">
    <source>
        <dbReference type="ARBA" id="ARBA00008392"/>
    </source>
</evidence>
<comment type="cofactor">
    <cofactor evidence="1">
        <name>pyridoxal 5'-phosphate</name>
        <dbReference type="ChEBI" id="CHEBI:597326"/>
    </cofactor>
</comment>
<dbReference type="RefSeq" id="XP_020048643.1">
    <property type="nucleotide sequence ID" value="XM_020194432.1"/>
</dbReference>
<dbReference type="NCBIfam" id="TIGR01141">
    <property type="entry name" value="hisC"/>
    <property type="match status" value="1"/>
</dbReference>
<dbReference type="InterPro" id="IPR015421">
    <property type="entry name" value="PyrdxlP-dep_Trfase_major"/>
</dbReference>
<dbReference type="AlphaFoldDB" id="A0A1D2VL45"/>
<dbReference type="InterPro" id="IPR004839">
    <property type="entry name" value="Aminotransferase_I/II_large"/>
</dbReference>
<evidence type="ECO:0000256" key="10">
    <source>
        <dbReference type="ARBA" id="ARBA00030262"/>
    </source>
</evidence>
<dbReference type="SUPFAM" id="SSF53383">
    <property type="entry name" value="PLP-dependent transferases"/>
    <property type="match status" value="1"/>
</dbReference>
<dbReference type="Gene3D" id="3.40.640.10">
    <property type="entry name" value="Type I PLP-dependent aspartate aminotransferase-like (Major domain)"/>
    <property type="match status" value="1"/>
</dbReference>
<dbReference type="InParanoid" id="A0A1D2VL45"/>
<evidence type="ECO:0000256" key="6">
    <source>
        <dbReference type="ARBA" id="ARBA00022605"/>
    </source>
</evidence>
<evidence type="ECO:0000313" key="13">
    <source>
        <dbReference type="EMBL" id="ODV62336.1"/>
    </source>
</evidence>
<keyword evidence="6" id="KW-0028">Amino-acid biosynthesis</keyword>
<keyword evidence="8" id="KW-0663">Pyridoxal phosphate</keyword>
<dbReference type="GO" id="GO:0030170">
    <property type="term" value="F:pyridoxal phosphate binding"/>
    <property type="evidence" value="ECO:0007669"/>
    <property type="project" value="InterPro"/>
</dbReference>
<dbReference type="CDD" id="cd00609">
    <property type="entry name" value="AAT_like"/>
    <property type="match status" value="1"/>
</dbReference>
<dbReference type="OrthoDB" id="2015537at2759"/>
<dbReference type="GO" id="GO:0004400">
    <property type="term" value="F:histidinol-phosphate transaminase activity"/>
    <property type="evidence" value="ECO:0007669"/>
    <property type="project" value="UniProtKB-EC"/>
</dbReference>
<evidence type="ECO:0000256" key="9">
    <source>
        <dbReference type="ARBA" id="ARBA00023102"/>
    </source>
</evidence>
<feature type="domain" description="Aminotransferase class I/classII large" evidence="12">
    <location>
        <begin position="31"/>
        <end position="402"/>
    </location>
</feature>
<dbReference type="Gene3D" id="3.90.1150.10">
    <property type="entry name" value="Aspartate Aminotransferase, domain 1"/>
    <property type="match status" value="1"/>
</dbReference>
<evidence type="ECO:0000313" key="14">
    <source>
        <dbReference type="Proteomes" id="UP000095038"/>
    </source>
</evidence>
<evidence type="ECO:0000256" key="7">
    <source>
        <dbReference type="ARBA" id="ARBA00022679"/>
    </source>
</evidence>
<dbReference type="Proteomes" id="UP000095038">
    <property type="component" value="Unassembled WGS sequence"/>
</dbReference>
<dbReference type="EMBL" id="KV454477">
    <property type="protein sequence ID" value="ODV62336.1"/>
    <property type="molecule type" value="Genomic_DNA"/>
</dbReference>
<dbReference type="EC" id="2.6.1.9" evidence="4"/>
<dbReference type="PANTHER" id="PTHR42885:SF2">
    <property type="entry name" value="HISTIDINOL-PHOSPHATE AMINOTRANSFERASE"/>
    <property type="match status" value="1"/>
</dbReference>
<gene>
    <name evidence="13" type="ORF">ASCRUDRAFT_79886</name>
</gene>
<protein>
    <recommendedName>
        <fullName evidence="4">histidinol-phosphate transaminase</fullName>
        <ecNumber evidence="4">2.6.1.9</ecNumber>
    </recommendedName>
    <alternativeName>
        <fullName evidence="10">Imidazole acetol-phosphate transaminase</fullName>
    </alternativeName>
</protein>
<evidence type="ECO:0000256" key="8">
    <source>
        <dbReference type="ARBA" id="ARBA00022898"/>
    </source>
</evidence>
<sequence>MTGFNLERLVRPNIWALEPYRCARDDFKEGILLDANENAYGPSIENLSILSSSFSEAGYDVDISELNRYPDPHQISLKTKLCQFRNYEGSLPNSSLKLEKAEYNSLKLTASNLCLGVGSDESIDALIRTICQPTVNKLLICPPTYGMYHICAQVNDVEIVKVPLDFTTFQIQPERIIEVISKDPSINMIYITSPGNPTAALVDFDLVKVLLEYDGWNGLVVLDEAYVDFSKVGSSSSILVNKYPNLVVLQTLSKSFGLAAIRLGITFASKELAGILNALKAPYNISTLTSTIANKALSPESIKLMRSNAEILEKQKYRVLGELKKIKGIGKNLGGLDSNFILVQVIDKDGNPNSDLAKQIYEKLAIENGVVIRYRGNEPGCPGALRITIGTEDENTSLLEKLKKVFSELL</sequence>
<dbReference type="HAMAP" id="MF_01023">
    <property type="entry name" value="HisC_aminotrans_2"/>
    <property type="match status" value="1"/>
</dbReference>